<keyword evidence="2" id="KW-1185">Reference proteome</keyword>
<dbReference type="Proteomes" id="UP000824496">
    <property type="component" value="Chromosome"/>
</dbReference>
<gene>
    <name evidence="1" type="ORF">MANAM107_02560</name>
</gene>
<dbReference type="EMBL" id="AP025017">
    <property type="protein sequence ID" value="BDA63422.1"/>
    <property type="molecule type" value="Genomic_DNA"/>
</dbReference>
<dbReference type="RefSeq" id="WP_223910112.1">
    <property type="nucleotide sequence ID" value="NZ_AP025017.1"/>
</dbReference>
<reference evidence="1 2" key="1">
    <citation type="submission" date="2021-08" db="EMBL/GenBank/DDBJ databases">
        <title>Whole genome sequence of novel Actinomyces species strain MAS-1.</title>
        <authorList>
            <person name="Saito M."/>
            <person name="Kuwahara N."/>
            <person name="Takizawa T."/>
            <person name="Gotouda H."/>
            <person name="Ochiai T."/>
        </authorList>
    </citation>
    <scope>NUCLEOTIDE SEQUENCE [LARGE SCALE GENOMIC DNA]</scope>
    <source>
        <strain evidence="1 2">MAS-1</strain>
    </source>
</reference>
<protein>
    <submittedName>
        <fullName evidence="1">CTP synthase</fullName>
    </submittedName>
</protein>
<proteinExistence type="predicted"/>
<accession>A0ABN6K1D7</accession>
<organism evidence="1 2">
    <name type="scientific">Actinomyces capricornis</name>
    <dbReference type="NCBI Taxonomy" id="2755559"/>
    <lineage>
        <taxon>Bacteria</taxon>
        <taxon>Bacillati</taxon>
        <taxon>Actinomycetota</taxon>
        <taxon>Actinomycetes</taxon>
        <taxon>Actinomycetales</taxon>
        <taxon>Actinomycetaceae</taxon>
        <taxon>Actinomyces</taxon>
    </lineage>
</organism>
<sequence length="315" mass="34553">MNRRIASPLDLITRQDAVMRGAPADSLSRRSRGSQADLIRLRRGVYARRDQWKGLRPELQHLARICASRACGRSRGSGAALARESAAIIHGLPMIGPLPDRLQYASPGASGGEVNAVSRLLPAPEATPVEVVDGLVVVDAVHTAAELMRRRPFRSGLVTADHVLREGMATVEELTGVIASGSRRHGNARAALCLRYADPASESVGESLSRAVMIEHRLPLPRLQETYRAQDGSLLGRVDFVWPEHGVIGEFDGAVKYSRQLAVADPWQTAQAERLRENRLERATGMRVVRWIWRDAFETEPLLRILASVGLLPGH</sequence>
<evidence type="ECO:0000313" key="2">
    <source>
        <dbReference type="Proteomes" id="UP000824496"/>
    </source>
</evidence>
<name>A0ABN6K1D7_9ACTO</name>
<evidence type="ECO:0000313" key="1">
    <source>
        <dbReference type="EMBL" id="BDA63422.1"/>
    </source>
</evidence>